<evidence type="ECO:0000256" key="15">
    <source>
        <dbReference type="ARBA" id="ARBA00023136"/>
    </source>
</evidence>
<comment type="pathway">
    <text evidence="3 18">Phospholipid metabolism; CDP-diacylglycerol biosynthesis; CDP-diacylglycerol from sn-glycerol 3-phosphate: step 3/3.</text>
</comment>
<dbReference type="GO" id="GO:0005886">
    <property type="term" value="C:plasma membrane"/>
    <property type="evidence" value="ECO:0007669"/>
    <property type="project" value="UniProtKB-SubCell"/>
</dbReference>
<comment type="pathway">
    <text evidence="4">Lipid metabolism.</text>
</comment>
<comment type="subcellular location">
    <subcellularLocation>
        <location evidence="2">Cell membrane</location>
        <topology evidence="2">Multi-pass membrane protein</topology>
    </subcellularLocation>
</comment>
<evidence type="ECO:0000256" key="17">
    <source>
        <dbReference type="ARBA" id="ARBA00023264"/>
    </source>
</evidence>
<evidence type="ECO:0000313" key="20">
    <source>
        <dbReference type="EMBL" id="RLL70911.1"/>
    </source>
</evidence>
<evidence type="ECO:0000256" key="13">
    <source>
        <dbReference type="ARBA" id="ARBA00022989"/>
    </source>
</evidence>
<dbReference type="PROSITE" id="PS01315">
    <property type="entry name" value="CDS"/>
    <property type="match status" value="1"/>
</dbReference>
<name>A0A421BRK0_9RHOB</name>
<dbReference type="GO" id="GO:0016024">
    <property type="term" value="P:CDP-diacylglycerol biosynthetic process"/>
    <property type="evidence" value="ECO:0007669"/>
    <property type="project" value="UniProtKB-UniPathway"/>
</dbReference>
<comment type="caution">
    <text evidence="20">The sequence shown here is derived from an EMBL/GenBank/DDBJ whole genome shotgun (WGS) entry which is preliminary data.</text>
</comment>
<evidence type="ECO:0000313" key="21">
    <source>
        <dbReference type="Proteomes" id="UP000279673"/>
    </source>
</evidence>
<dbReference type="PANTHER" id="PTHR46382">
    <property type="entry name" value="PHOSPHATIDATE CYTIDYLYLTRANSFERASE"/>
    <property type="match status" value="1"/>
</dbReference>
<comment type="catalytic activity">
    <reaction evidence="1 18">
        <text>a 1,2-diacyl-sn-glycero-3-phosphate + CTP + H(+) = a CDP-1,2-diacyl-sn-glycerol + diphosphate</text>
        <dbReference type="Rhea" id="RHEA:16229"/>
        <dbReference type="ChEBI" id="CHEBI:15378"/>
        <dbReference type="ChEBI" id="CHEBI:33019"/>
        <dbReference type="ChEBI" id="CHEBI:37563"/>
        <dbReference type="ChEBI" id="CHEBI:58332"/>
        <dbReference type="ChEBI" id="CHEBI:58608"/>
        <dbReference type="EC" id="2.7.7.41"/>
    </reaction>
</comment>
<keyword evidence="17" id="KW-1208">Phospholipid metabolism</keyword>
<dbReference type="EMBL" id="RCHI01000005">
    <property type="protein sequence ID" value="RLL70911.1"/>
    <property type="molecule type" value="Genomic_DNA"/>
</dbReference>
<organism evidence="20 21">
    <name type="scientific">Paenirhodobacter hankyongi</name>
    <dbReference type="NCBI Taxonomy" id="2294033"/>
    <lineage>
        <taxon>Bacteria</taxon>
        <taxon>Pseudomonadati</taxon>
        <taxon>Pseudomonadota</taxon>
        <taxon>Alphaproteobacteria</taxon>
        <taxon>Rhodobacterales</taxon>
        <taxon>Rhodobacter group</taxon>
        <taxon>Paenirhodobacter</taxon>
    </lineage>
</organism>
<evidence type="ECO:0000256" key="11">
    <source>
        <dbReference type="ARBA" id="ARBA00022692"/>
    </source>
</evidence>
<protein>
    <recommendedName>
        <fullName evidence="7 18">Phosphatidate cytidylyltransferase</fullName>
        <ecNumber evidence="6 18">2.7.7.41</ecNumber>
    </recommendedName>
</protein>
<feature type="transmembrane region" description="Helical" evidence="19">
    <location>
        <begin position="69"/>
        <end position="87"/>
    </location>
</feature>
<keyword evidence="12 18" id="KW-0548">Nucleotidyltransferase</keyword>
<keyword evidence="16" id="KW-0594">Phospholipid biosynthesis</keyword>
<feature type="transmembrane region" description="Helical" evidence="19">
    <location>
        <begin position="181"/>
        <end position="203"/>
    </location>
</feature>
<comment type="similarity">
    <text evidence="5 18">Belongs to the CDS family.</text>
</comment>
<evidence type="ECO:0000256" key="1">
    <source>
        <dbReference type="ARBA" id="ARBA00001698"/>
    </source>
</evidence>
<dbReference type="Pfam" id="PF01148">
    <property type="entry name" value="CTP_transf_1"/>
    <property type="match status" value="1"/>
</dbReference>
<evidence type="ECO:0000256" key="8">
    <source>
        <dbReference type="ARBA" id="ARBA00022475"/>
    </source>
</evidence>
<keyword evidence="21" id="KW-1185">Reference proteome</keyword>
<evidence type="ECO:0000256" key="9">
    <source>
        <dbReference type="ARBA" id="ARBA00022516"/>
    </source>
</evidence>
<evidence type="ECO:0000256" key="4">
    <source>
        <dbReference type="ARBA" id="ARBA00005189"/>
    </source>
</evidence>
<dbReference type="InterPro" id="IPR000374">
    <property type="entry name" value="PC_trans"/>
</dbReference>
<feature type="transmembrane region" description="Helical" evidence="19">
    <location>
        <begin position="21"/>
        <end position="38"/>
    </location>
</feature>
<evidence type="ECO:0000256" key="18">
    <source>
        <dbReference type="RuleBase" id="RU003938"/>
    </source>
</evidence>
<dbReference type="PANTHER" id="PTHR46382:SF1">
    <property type="entry name" value="PHOSPHATIDATE CYTIDYLYLTRANSFERASE"/>
    <property type="match status" value="1"/>
</dbReference>
<gene>
    <name evidence="20" type="ORF">DYS74_06630</name>
</gene>
<keyword evidence="10 18" id="KW-0808">Transferase</keyword>
<sequence length="273" mass="28572">MSTQGTTPAAGSRWTDLRPRVLSGLVMVAIGAVTIWLGGKTFGLLAVVVCGLMIWELATIMAPAGSGRGAAAAALSVLAAVLMALVLYWPGALTRWALLLPVVVGTALPRRDRLIFALYAFAVMAASYGLIVLRLNAGALVILWIVTIVVVSDVAGYFAGRAIGGPKFWPRVSPKKTWSGTVAGWIGAVAVGAGFAALGWGGWTLVWLSPLTAFAGQMGDIAESAIKRRTGVKDSSHLIPGHGGVLDRFDALIGAVVFLLIVMKFMRLPFDGM</sequence>
<evidence type="ECO:0000256" key="10">
    <source>
        <dbReference type="ARBA" id="ARBA00022679"/>
    </source>
</evidence>
<evidence type="ECO:0000256" key="2">
    <source>
        <dbReference type="ARBA" id="ARBA00004651"/>
    </source>
</evidence>
<evidence type="ECO:0000256" key="14">
    <source>
        <dbReference type="ARBA" id="ARBA00023098"/>
    </source>
</evidence>
<reference evidence="20 21" key="1">
    <citation type="submission" date="2018-10" db="EMBL/GenBank/DDBJ databases">
        <title>Rhodobacter sp . BO-81.</title>
        <authorList>
            <person name="Im W.T."/>
        </authorList>
    </citation>
    <scope>NUCLEOTIDE SEQUENCE [LARGE SCALE GENOMIC DNA]</scope>
    <source>
        <strain evidence="20 21">BO-81</strain>
    </source>
</reference>
<dbReference type="Proteomes" id="UP000279673">
    <property type="component" value="Unassembled WGS sequence"/>
</dbReference>
<evidence type="ECO:0000256" key="19">
    <source>
        <dbReference type="SAM" id="Phobius"/>
    </source>
</evidence>
<keyword evidence="13 19" id="KW-1133">Transmembrane helix</keyword>
<dbReference type="EC" id="2.7.7.41" evidence="6 18"/>
<keyword evidence="9" id="KW-0444">Lipid biosynthesis</keyword>
<feature type="transmembrane region" description="Helical" evidence="19">
    <location>
        <begin position="251"/>
        <end position="270"/>
    </location>
</feature>
<dbReference type="UniPathway" id="UPA00557">
    <property type="reaction ID" value="UER00614"/>
</dbReference>
<feature type="transmembrane region" description="Helical" evidence="19">
    <location>
        <begin position="141"/>
        <end position="160"/>
    </location>
</feature>
<keyword evidence="11 18" id="KW-0812">Transmembrane</keyword>
<keyword evidence="14" id="KW-0443">Lipid metabolism</keyword>
<evidence type="ECO:0000256" key="7">
    <source>
        <dbReference type="ARBA" id="ARBA00019373"/>
    </source>
</evidence>
<evidence type="ECO:0000256" key="3">
    <source>
        <dbReference type="ARBA" id="ARBA00005119"/>
    </source>
</evidence>
<accession>A0A421BRK0</accession>
<evidence type="ECO:0000256" key="12">
    <source>
        <dbReference type="ARBA" id="ARBA00022695"/>
    </source>
</evidence>
<keyword evidence="15 19" id="KW-0472">Membrane</keyword>
<dbReference type="GO" id="GO:0004605">
    <property type="term" value="F:phosphatidate cytidylyltransferase activity"/>
    <property type="evidence" value="ECO:0007669"/>
    <property type="project" value="UniProtKB-EC"/>
</dbReference>
<keyword evidence="8" id="KW-1003">Cell membrane</keyword>
<feature type="transmembrane region" description="Helical" evidence="19">
    <location>
        <begin position="116"/>
        <end position="135"/>
    </location>
</feature>
<dbReference type="RefSeq" id="WP_121532128.1">
    <property type="nucleotide sequence ID" value="NZ_RCHI01000005.1"/>
</dbReference>
<evidence type="ECO:0000256" key="5">
    <source>
        <dbReference type="ARBA" id="ARBA00010185"/>
    </source>
</evidence>
<proteinExistence type="inferred from homology"/>
<evidence type="ECO:0000256" key="6">
    <source>
        <dbReference type="ARBA" id="ARBA00012487"/>
    </source>
</evidence>
<evidence type="ECO:0000256" key="16">
    <source>
        <dbReference type="ARBA" id="ARBA00023209"/>
    </source>
</evidence>
<dbReference type="AlphaFoldDB" id="A0A421BRK0"/>